<comment type="function">
    <text evidence="3">Covalently attaches a chromophore to Cys residue(s) of phycobiliproteins.</text>
</comment>
<organism evidence="4">
    <name type="scientific">Planktothricoides sp. SpSt-374</name>
    <dbReference type="NCBI Taxonomy" id="2282167"/>
    <lineage>
        <taxon>Bacteria</taxon>
        <taxon>Bacillati</taxon>
        <taxon>Cyanobacteriota</taxon>
        <taxon>Cyanophyceae</taxon>
        <taxon>Oscillatoriophycideae</taxon>
        <taxon>Oscillatoriales</taxon>
        <taxon>Oscillatoriaceae</taxon>
        <taxon>Planktothricoides</taxon>
    </lineage>
</organism>
<dbReference type="EMBL" id="DSPX01000198">
    <property type="protein sequence ID" value="HGG02748.1"/>
    <property type="molecule type" value="Genomic_DNA"/>
</dbReference>
<reference evidence="4" key="1">
    <citation type="journal article" date="2020" name="mSystems">
        <title>Genome- and Community-Level Interaction Insights into Carbon Utilization and Element Cycling Functions of Hydrothermarchaeota in Hydrothermal Sediment.</title>
        <authorList>
            <person name="Zhou Z."/>
            <person name="Liu Y."/>
            <person name="Xu W."/>
            <person name="Pan J."/>
            <person name="Luo Z.H."/>
            <person name="Li M."/>
        </authorList>
    </citation>
    <scope>NUCLEOTIDE SEQUENCE [LARGE SCALE GENOMIC DNA]</scope>
    <source>
        <strain evidence="4">SpSt-374</strain>
    </source>
</reference>
<dbReference type="GO" id="GO:0016829">
    <property type="term" value="F:lyase activity"/>
    <property type="evidence" value="ECO:0007669"/>
    <property type="project" value="UniProtKB-KW"/>
</dbReference>
<name>A0A7C3ZYQ9_9CYAN</name>
<sequence length="173" mass="19100">MTIVDFFQQSAGKWLSQRTSQNLSSMQSVAGTTDLWIEPLGADDREVVELQSKYGTDPALFQCGARIRWETKPTLDNRKESGATILVALGSKDSPQEGKLLQKSTLSPTTVGASRYTIGTDEAVTLITESDTMYAEERLWFASPNLRLRTSFIKHNNGTNLASFCSEIRMGNA</sequence>
<evidence type="ECO:0000256" key="3">
    <source>
        <dbReference type="HAMAP-Rule" id="MF_01459"/>
    </source>
</evidence>
<evidence type="ECO:0000256" key="2">
    <source>
        <dbReference type="ARBA" id="ARBA00023239"/>
    </source>
</evidence>
<dbReference type="EC" id="4.-.-.-" evidence="3"/>
<keyword evidence="2 3" id="KW-0456">Lyase</keyword>
<evidence type="ECO:0000256" key="1">
    <source>
        <dbReference type="ARBA" id="ARBA00010681"/>
    </source>
</evidence>
<dbReference type="InterPro" id="IPR018536">
    <property type="entry name" value="CpcS/CpeS"/>
</dbReference>
<evidence type="ECO:0000313" key="4">
    <source>
        <dbReference type="EMBL" id="HGG02748.1"/>
    </source>
</evidence>
<accession>A0A7C3ZYQ9</accession>
<comment type="similarity">
    <text evidence="1 3">Belongs to the CpcS/CpeS biliprotein lyase family.</text>
</comment>
<dbReference type="Gene3D" id="2.40.128.20">
    <property type="match status" value="1"/>
</dbReference>
<gene>
    <name evidence="3" type="primary">cpcS</name>
    <name evidence="4" type="ORF">ENR15_19435</name>
</gene>
<dbReference type="AlphaFoldDB" id="A0A7C3ZYQ9"/>
<protein>
    <recommendedName>
        <fullName evidence="3">Chromophore lyase CpcS/CpeS</fullName>
        <ecNumber evidence="3">4.-.-.-</ecNumber>
    </recommendedName>
</protein>
<dbReference type="HAMAP" id="MF_01459">
    <property type="entry name" value="Chrphore_lyase_CpxS"/>
    <property type="match status" value="1"/>
</dbReference>
<dbReference type="InterPro" id="IPR012674">
    <property type="entry name" value="Calycin"/>
</dbReference>
<dbReference type="CDD" id="cd16339">
    <property type="entry name" value="CpcS"/>
    <property type="match status" value="1"/>
</dbReference>
<dbReference type="GO" id="GO:0017006">
    <property type="term" value="P:protein-tetrapyrrole linkage"/>
    <property type="evidence" value="ECO:0007669"/>
    <property type="project" value="UniProtKB-UniRule"/>
</dbReference>
<proteinExistence type="inferred from homology"/>
<dbReference type="Pfam" id="PF09367">
    <property type="entry name" value="CpeS"/>
    <property type="match status" value="1"/>
</dbReference>
<comment type="caution">
    <text evidence="4">The sequence shown here is derived from an EMBL/GenBank/DDBJ whole genome shotgun (WGS) entry which is preliminary data.</text>
</comment>